<keyword evidence="12" id="KW-1185">Reference proteome</keyword>
<evidence type="ECO:0000256" key="1">
    <source>
        <dbReference type="ARBA" id="ARBA00002578"/>
    </source>
</evidence>
<dbReference type="Pfam" id="PF01311">
    <property type="entry name" value="Bac_export_1"/>
    <property type="match status" value="1"/>
</dbReference>
<dbReference type="PANTHER" id="PTHR30065:SF8">
    <property type="entry name" value="FLAGELLAR BIOSYNTHETIC PROTEIN FLIR"/>
    <property type="match status" value="1"/>
</dbReference>
<keyword evidence="11" id="KW-0282">Flagellum</keyword>
<evidence type="ECO:0000256" key="9">
    <source>
        <dbReference type="NCBIfam" id="TIGR01400"/>
    </source>
</evidence>
<gene>
    <name evidence="11" type="primary">fliR</name>
    <name evidence="11" type="ORF">JWV37_00005</name>
</gene>
<organism evidence="11 12">
    <name type="scientific">Sulfurospirillum tamanense</name>
    <dbReference type="NCBI Taxonomy" id="2813362"/>
    <lineage>
        <taxon>Bacteria</taxon>
        <taxon>Pseudomonadati</taxon>
        <taxon>Campylobacterota</taxon>
        <taxon>Epsilonproteobacteria</taxon>
        <taxon>Campylobacterales</taxon>
        <taxon>Sulfurospirillaceae</taxon>
        <taxon>Sulfurospirillum</taxon>
    </lineage>
</organism>
<feature type="transmembrane region" description="Helical" evidence="10">
    <location>
        <begin position="210"/>
        <end position="239"/>
    </location>
</feature>
<comment type="function">
    <text evidence="1 10">Role in flagellar biosynthesis.</text>
</comment>
<protein>
    <recommendedName>
        <fullName evidence="3 9">Flagellar biosynthetic protein FliR</fullName>
    </recommendedName>
</protein>
<keyword evidence="5 10" id="KW-0812">Transmembrane</keyword>
<comment type="subcellular location">
    <subcellularLocation>
        <location evidence="10">Cell membrane</location>
        <topology evidence="10">Multi-pass membrane protein</topology>
    </subcellularLocation>
    <subcellularLocation>
        <location evidence="10">Bacterial flagellum basal body</location>
    </subcellularLocation>
</comment>
<reference evidence="11" key="2">
    <citation type="submission" date="2021-02" db="EMBL/GenBank/DDBJ databases">
        <authorList>
            <person name="Merkel A.Y."/>
        </authorList>
    </citation>
    <scope>NUCLEOTIDE SEQUENCE</scope>
    <source>
        <strain evidence="11">T05b</strain>
    </source>
</reference>
<evidence type="ECO:0000256" key="3">
    <source>
        <dbReference type="ARBA" id="ARBA00021717"/>
    </source>
</evidence>
<sequence length="255" mass="28859">MEFVQYLGEENVVRFLLLFTRMSGLVAFFPFFNHMRIPVEIKTAVVLFLTIFLFPYATVAPFELGLVQLVFAVMMELFLGLMAGLLVYLIFAILELAGQQISFVMGFTMANVVDPQTGISVPLMSQLLTLLALTLFLAFDGHHLMLLFYHHSLGELPLGAFYPTLDMWEYISKGVMGMFLFGFILSFPVKAVSLLSDLIFGMLMKTMPQFNLLVVGFPIKIMLAYVVMIAVLSSIMVVFRREIINVLETIPLIFY</sequence>
<keyword evidence="6 10" id="KW-1133">Transmembrane helix</keyword>
<dbReference type="PRINTS" id="PR00953">
    <property type="entry name" value="TYPE3IMRPROT"/>
</dbReference>
<feature type="transmembrane region" description="Helical" evidence="10">
    <location>
        <begin position="127"/>
        <end position="150"/>
    </location>
</feature>
<reference evidence="11" key="1">
    <citation type="submission" date="2021-02" db="EMBL/GenBank/DDBJ databases">
        <title>Sulfurospirillum tamanensis sp. nov.</title>
        <authorList>
            <person name="Frolova A."/>
            <person name="Merkel A."/>
            <person name="Slobodkin A."/>
        </authorList>
    </citation>
    <scope>NUCLEOTIDE SEQUENCE</scope>
    <source>
        <strain evidence="11">T05b</strain>
    </source>
</reference>
<evidence type="ECO:0000256" key="6">
    <source>
        <dbReference type="ARBA" id="ARBA00022989"/>
    </source>
</evidence>
<dbReference type="RefSeq" id="WP_205457592.1">
    <property type="nucleotide sequence ID" value="NZ_JAFHKK010000001.1"/>
</dbReference>
<keyword evidence="7 10" id="KW-0472">Membrane</keyword>
<dbReference type="EMBL" id="JAFHKK010000001">
    <property type="protein sequence ID" value="MBN2963149.1"/>
    <property type="molecule type" value="Genomic_DNA"/>
</dbReference>
<feature type="transmembrane region" description="Helical" evidence="10">
    <location>
        <begin position="77"/>
        <end position="97"/>
    </location>
</feature>
<feature type="transmembrane region" description="Helical" evidence="10">
    <location>
        <begin position="170"/>
        <end position="189"/>
    </location>
</feature>
<evidence type="ECO:0000313" key="11">
    <source>
        <dbReference type="EMBL" id="MBN2963149.1"/>
    </source>
</evidence>
<dbReference type="PANTHER" id="PTHR30065">
    <property type="entry name" value="FLAGELLAR BIOSYNTHETIC PROTEIN FLIR"/>
    <property type="match status" value="1"/>
</dbReference>
<keyword evidence="11" id="KW-0966">Cell projection</keyword>
<accession>A0ABS2WNE1</accession>
<evidence type="ECO:0000256" key="8">
    <source>
        <dbReference type="ARBA" id="ARBA00023143"/>
    </source>
</evidence>
<keyword evidence="11" id="KW-0969">Cilium</keyword>
<keyword evidence="8 10" id="KW-0975">Bacterial flagellum</keyword>
<dbReference type="InterPro" id="IPR006303">
    <property type="entry name" value="FliR"/>
</dbReference>
<name>A0ABS2WNE1_9BACT</name>
<evidence type="ECO:0000256" key="2">
    <source>
        <dbReference type="ARBA" id="ARBA00009772"/>
    </source>
</evidence>
<keyword evidence="4 10" id="KW-1003">Cell membrane</keyword>
<dbReference type="NCBIfam" id="TIGR01400">
    <property type="entry name" value="fliR"/>
    <property type="match status" value="1"/>
</dbReference>
<proteinExistence type="inferred from homology"/>
<comment type="similarity">
    <text evidence="2 10">Belongs to the FliR/MopE/SpaR family.</text>
</comment>
<dbReference type="Proteomes" id="UP000703590">
    <property type="component" value="Unassembled WGS sequence"/>
</dbReference>
<evidence type="ECO:0000256" key="10">
    <source>
        <dbReference type="RuleBase" id="RU362071"/>
    </source>
</evidence>
<dbReference type="InterPro" id="IPR002010">
    <property type="entry name" value="T3SS_IM_R"/>
</dbReference>
<evidence type="ECO:0000313" key="12">
    <source>
        <dbReference type="Proteomes" id="UP000703590"/>
    </source>
</evidence>
<evidence type="ECO:0000256" key="7">
    <source>
        <dbReference type="ARBA" id="ARBA00023136"/>
    </source>
</evidence>
<evidence type="ECO:0000256" key="4">
    <source>
        <dbReference type="ARBA" id="ARBA00022475"/>
    </source>
</evidence>
<feature type="transmembrane region" description="Helical" evidence="10">
    <location>
        <begin position="12"/>
        <end position="32"/>
    </location>
</feature>
<comment type="caution">
    <text evidence="11">The sequence shown here is derived from an EMBL/GenBank/DDBJ whole genome shotgun (WGS) entry which is preliminary data.</text>
</comment>
<evidence type="ECO:0000256" key="5">
    <source>
        <dbReference type="ARBA" id="ARBA00022692"/>
    </source>
</evidence>
<feature type="transmembrane region" description="Helical" evidence="10">
    <location>
        <begin position="44"/>
        <end position="71"/>
    </location>
</feature>